<evidence type="ECO:0000313" key="2">
    <source>
        <dbReference type="Proteomes" id="UP001597231"/>
    </source>
</evidence>
<protein>
    <submittedName>
        <fullName evidence="1">WYL domain-containing protein</fullName>
    </submittedName>
</protein>
<evidence type="ECO:0000313" key="1">
    <source>
        <dbReference type="EMBL" id="MFD1206277.1"/>
    </source>
</evidence>
<dbReference type="EMBL" id="JBHTLT010000119">
    <property type="protein sequence ID" value="MFD1206277.1"/>
    <property type="molecule type" value="Genomic_DNA"/>
</dbReference>
<organism evidence="1 2">
    <name type="scientific">Sporosarcina contaminans</name>
    <dbReference type="NCBI Taxonomy" id="633403"/>
    <lineage>
        <taxon>Bacteria</taxon>
        <taxon>Bacillati</taxon>
        <taxon>Bacillota</taxon>
        <taxon>Bacilli</taxon>
        <taxon>Bacillales</taxon>
        <taxon>Caryophanaceae</taxon>
        <taxon>Sporosarcina</taxon>
    </lineage>
</organism>
<dbReference type="RefSeq" id="WP_381481758.1">
    <property type="nucleotide sequence ID" value="NZ_JBHTLT010000119.1"/>
</dbReference>
<sequence length="90" mass="10592">MKGRTISSIRLVSFGTKTAIIWLPISPPADEIRQYRVDRMRSVRVRDEQFIPDPYFDLQEYTRKMFHMFGGELISLEAKFADKLINIVKL</sequence>
<comment type="caution">
    <text evidence="1">The sequence shown here is derived from an EMBL/GenBank/DDBJ whole genome shotgun (WGS) entry which is preliminary data.</text>
</comment>
<keyword evidence="2" id="KW-1185">Reference proteome</keyword>
<accession>A0ABW3U3V9</accession>
<name>A0ABW3U3V9_9BACL</name>
<dbReference type="Proteomes" id="UP001597231">
    <property type="component" value="Unassembled WGS sequence"/>
</dbReference>
<reference evidence="2" key="1">
    <citation type="journal article" date="2019" name="Int. J. Syst. Evol. Microbiol.">
        <title>The Global Catalogue of Microorganisms (GCM) 10K type strain sequencing project: providing services to taxonomists for standard genome sequencing and annotation.</title>
        <authorList>
            <consortium name="The Broad Institute Genomics Platform"/>
            <consortium name="The Broad Institute Genome Sequencing Center for Infectious Disease"/>
            <person name="Wu L."/>
            <person name="Ma J."/>
        </authorList>
    </citation>
    <scope>NUCLEOTIDE SEQUENCE [LARGE SCALE GENOMIC DNA]</scope>
    <source>
        <strain evidence="2">CCUG 53915</strain>
    </source>
</reference>
<gene>
    <name evidence="1" type="ORF">ACFQ38_14355</name>
</gene>
<proteinExistence type="predicted"/>